<accession>A0AA35D639</accession>
<evidence type="ECO:0000256" key="3">
    <source>
        <dbReference type="PROSITE-ProRule" id="PRU00284"/>
    </source>
</evidence>
<dbReference type="SUPFAM" id="SSF58104">
    <property type="entry name" value="Methyl-accepting chemotaxis protein (MCP) signaling domain"/>
    <property type="match status" value="1"/>
</dbReference>
<evidence type="ECO:0000313" key="8">
    <source>
        <dbReference type="Proteomes" id="UP000834458"/>
    </source>
</evidence>
<dbReference type="PROSITE" id="PS50111">
    <property type="entry name" value="CHEMOTAXIS_TRANSDUC_2"/>
    <property type="match status" value="1"/>
</dbReference>
<evidence type="ECO:0000313" key="7">
    <source>
        <dbReference type="EMBL" id="CAB5674944.1"/>
    </source>
</evidence>
<reference evidence="7" key="1">
    <citation type="submission" date="2020-05" db="EMBL/GenBank/DDBJ databases">
        <authorList>
            <person name="Delgado-Blas J."/>
        </authorList>
    </citation>
    <scope>NUCLEOTIDE SEQUENCE</scope>
    <source>
        <strain evidence="7">BB1454</strain>
    </source>
</reference>
<evidence type="ECO:0000256" key="1">
    <source>
        <dbReference type="ARBA" id="ARBA00004370"/>
    </source>
</evidence>
<gene>
    <name evidence="7" type="primary">tsr_8</name>
    <name evidence="7" type="ORF">GHA_01071</name>
</gene>
<sequence length="752" mass="80261">MKFPAKIALISAAFLLPLVWLLIAYGNSKRDDLEFVAQERAGVRYGVAVFTAMDAAADWRYLARSAALGDGVSGVQDAQNRFFKELDRLKALDQELGKKFETTALVEAVTRASQSAKAASGNPQALFPAMNALTTELAKLQDRVTDGSRLALDPSIETFHLVSATMILTPDLLRDVGELRGLGRTALLNGAMAPAASSRFQGLLAVVEQERLRQADHMAKVREHAPEHAGELKQHGEAALTTMLATIRSTFPPAAGDVQGDDKAYAAMVSGVLKAQTEQVLHNLQVLDDLLAHRQESLRTSIAIAVAVTCVGLLLAVYMLMGFYRSMLGGFKLLRKTLLNISLGDLRTSVNAWGKDEVADLMRELGHMQTALGETVRLVQDASDQVVQASAEIAQGTNDLSGRTEQAAAALEESSAALEQTTSTIQMTADSVSRASDIAQANAATAQQGGQVMSSVVDTMQRIQTSSNKIGEIIGVIDGIAFQTNILALNAAVEAARAGEQGRGFAVVAGEVRSLAQRSAEAAKEIKELIQRSTTEVGVGVDVVRKAGATMQEIVGSAEQVKALLDEVANGAREQSLGVAQIGAAVQELDRNTQANAALVEQTAAAATAQRRVAMRMASTVDEFRLQGHQSAALVEGVDVDAIIDAHRQWKVKLRQAIEERSTVDVATLSRDDCCALGKWIYGDGQRLAQRPNFVELVGRHQHFHSVAGGIGELINQKRMREAEDALAPGTVFAQATADVVSTLSAAKRLGF</sequence>
<dbReference type="Pfam" id="PF13682">
    <property type="entry name" value="CZB"/>
    <property type="match status" value="1"/>
</dbReference>
<dbReference type="EMBL" id="CAHPSC010000011">
    <property type="protein sequence ID" value="CAB5674944.1"/>
    <property type="molecule type" value="Genomic_DNA"/>
</dbReference>
<evidence type="ECO:0000256" key="2">
    <source>
        <dbReference type="ARBA" id="ARBA00029447"/>
    </source>
</evidence>
<dbReference type="Gene3D" id="1.20.120.30">
    <property type="entry name" value="Aspartate receptor, ligand-binding domain"/>
    <property type="match status" value="1"/>
</dbReference>
<comment type="similarity">
    <text evidence="2">Belongs to the methyl-accepting chemotaxis (MCP) protein family.</text>
</comment>
<keyword evidence="4" id="KW-0472">Membrane</keyword>
<dbReference type="InterPro" id="IPR004089">
    <property type="entry name" value="MCPsignal_dom"/>
</dbReference>
<dbReference type="PANTHER" id="PTHR43531">
    <property type="entry name" value="PROTEIN ICFG"/>
    <property type="match status" value="1"/>
</dbReference>
<dbReference type="CDD" id="cd11386">
    <property type="entry name" value="MCP_signal"/>
    <property type="match status" value="1"/>
</dbReference>
<comment type="subcellular location">
    <subcellularLocation>
        <location evidence="1">Membrane</location>
    </subcellularLocation>
</comment>
<dbReference type="Gene3D" id="1.10.287.950">
    <property type="entry name" value="Methyl-accepting chemotaxis protein"/>
    <property type="match status" value="1"/>
</dbReference>
<dbReference type="InterPro" id="IPR025991">
    <property type="entry name" value="Chemoreceptor_zinc-bind_dom"/>
</dbReference>
<dbReference type="GO" id="GO:0004888">
    <property type="term" value="F:transmembrane signaling receptor activity"/>
    <property type="evidence" value="ECO:0007669"/>
    <property type="project" value="InterPro"/>
</dbReference>
<dbReference type="PROSITE" id="PS50885">
    <property type="entry name" value="HAMP"/>
    <property type="match status" value="1"/>
</dbReference>
<name>A0AA35D639_9BURK</name>
<evidence type="ECO:0000256" key="4">
    <source>
        <dbReference type="SAM" id="Phobius"/>
    </source>
</evidence>
<organism evidence="7 8">
    <name type="scientific">Comamonas aquatica</name>
    <dbReference type="NCBI Taxonomy" id="225991"/>
    <lineage>
        <taxon>Bacteria</taxon>
        <taxon>Pseudomonadati</taxon>
        <taxon>Pseudomonadota</taxon>
        <taxon>Betaproteobacteria</taxon>
        <taxon>Burkholderiales</taxon>
        <taxon>Comamonadaceae</taxon>
        <taxon>Comamonas</taxon>
    </lineage>
</organism>
<dbReference type="SMART" id="SM00283">
    <property type="entry name" value="MA"/>
    <property type="match status" value="1"/>
</dbReference>
<dbReference type="GO" id="GO:0005886">
    <property type="term" value="C:plasma membrane"/>
    <property type="evidence" value="ECO:0007669"/>
    <property type="project" value="TreeGrafter"/>
</dbReference>
<proteinExistence type="inferred from homology"/>
<evidence type="ECO:0000259" key="6">
    <source>
        <dbReference type="PROSITE" id="PS50885"/>
    </source>
</evidence>
<dbReference type="Pfam" id="PF00672">
    <property type="entry name" value="HAMP"/>
    <property type="match status" value="1"/>
</dbReference>
<dbReference type="FunFam" id="1.10.287.950:FF:000001">
    <property type="entry name" value="Methyl-accepting chemotaxis sensory transducer"/>
    <property type="match status" value="1"/>
</dbReference>
<keyword evidence="4" id="KW-0812">Transmembrane</keyword>
<evidence type="ECO:0000259" key="5">
    <source>
        <dbReference type="PROSITE" id="PS50111"/>
    </source>
</evidence>
<dbReference type="GO" id="GO:0006935">
    <property type="term" value="P:chemotaxis"/>
    <property type="evidence" value="ECO:0007669"/>
    <property type="project" value="InterPro"/>
</dbReference>
<keyword evidence="4" id="KW-1133">Transmembrane helix</keyword>
<dbReference type="GO" id="GO:0007165">
    <property type="term" value="P:signal transduction"/>
    <property type="evidence" value="ECO:0007669"/>
    <property type="project" value="UniProtKB-KW"/>
</dbReference>
<dbReference type="SMART" id="SM00304">
    <property type="entry name" value="HAMP"/>
    <property type="match status" value="1"/>
</dbReference>
<protein>
    <submittedName>
        <fullName evidence="7">Serine chemoreceptor protein</fullName>
    </submittedName>
</protein>
<dbReference type="Pfam" id="PF00015">
    <property type="entry name" value="MCPsignal"/>
    <property type="match status" value="1"/>
</dbReference>
<dbReference type="AlphaFoldDB" id="A0AA35D639"/>
<dbReference type="InterPro" id="IPR051310">
    <property type="entry name" value="MCP_chemotaxis"/>
</dbReference>
<comment type="caution">
    <text evidence="7">The sequence shown here is derived from an EMBL/GenBank/DDBJ whole genome shotgun (WGS) entry which is preliminary data.</text>
</comment>
<dbReference type="PANTHER" id="PTHR43531:SF7">
    <property type="entry name" value="AEROTAXIS RECEPTOR"/>
    <property type="match status" value="1"/>
</dbReference>
<feature type="domain" description="HAMP" evidence="6">
    <location>
        <begin position="325"/>
        <end position="377"/>
    </location>
</feature>
<keyword evidence="3" id="KW-0807">Transducer</keyword>
<dbReference type="InterPro" id="IPR004090">
    <property type="entry name" value="Chemotax_Me-accpt_rcpt"/>
</dbReference>
<feature type="transmembrane region" description="Helical" evidence="4">
    <location>
        <begin position="302"/>
        <end position="324"/>
    </location>
</feature>
<feature type="domain" description="Methyl-accepting transducer" evidence="5">
    <location>
        <begin position="382"/>
        <end position="611"/>
    </location>
</feature>
<dbReference type="Proteomes" id="UP000834458">
    <property type="component" value="Unassembled WGS sequence"/>
</dbReference>
<dbReference type="PRINTS" id="PR00260">
    <property type="entry name" value="CHEMTRNSDUCR"/>
</dbReference>
<dbReference type="InterPro" id="IPR003660">
    <property type="entry name" value="HAMP_dom"/>
</dbReference>